<accession>A0A8G2BIP2</accession>
<dbReference type="InterPro" id="IPR000683">
    <property type="entry name" value="Gfo/Idh/MocA-like_OxRdtase_N"/>
</dbReference>
<evidence type="ECO:0000313" key="4">
    <source>
        <dbReference type="Proteomes" id="UP000198615"/>
    </source>
</evidence>
<dbReference type="Pfam" id="PF02894">
    <property type="entry name" value="GFO_IDH_MocA_C"/>
    <property type="match status" value="1"/>
</dbReference>
<dbReference type="GO" id="GO:0000166">
    <property type="term" value="F:nucleotide binding"/>
    <property type="evidence" value="ECO:0007669"/>
    <property type="project" value="InterPro"/>
</dbReference>
<name>A0A8G2BIP2_9PROT</name>
<protein>
    <submittedName>
        <fullName evidence="3">Predicted dehydrogenase</fullName>
    </submittedName>
</protein>
<sequence>MDDLKVAVIGAGVIGRTHIDTLSKAGGVALSAIVDPTPAARDLAAQRQVPYFTDIDALLAAGICDAAVIASPNDTHVALAERMLDAGIPILLEKPVASTLAEAAILAEVTARSGVPVLVGHHRRHNPLIKTAKRAITDGAIGPLVMATVTCAMLKQPDYFDVPWRRDPEQGGPLLINAIHDIDLLRHFFGEIATVQGTHSNATRGLDVEDTTAAILTFEQGGLATLALSDAAVGPWSWEVSSGENPGRFPKHDHITHLYSGREGGLSLPDLSLWTYEPGGDWTHPLTHRRLEAGTGDTYIAQAEHFCAVVRGEVKPLVTCDDGIRNMHVVAAIKRSAQTGRAVALSELESVT</sequence>
<reference evidence="3 4" key="1">
    <citation type="submission" date="2016-10" db="EMBL/GenBank/DDBJ databases">
        <authorList>
            <person name="Varghese N."/>
            <person name="Submissions S."/>
        </authorList>
    </citation>
    <scope>NUCLEOTIDE SEQUENCE [LARGE SCALE GENOMIC DNA]</scope>
    <source>
        <strain evidence="3 4">DSM 18839</strain>
    </source>
</reference>
<dbReference type="Gene3D" id="3.30.360.10">
    <property type="entry name" value="Dihydrodipicolinate Reductase, domain 2"/>
    <property type="match status" value="1"/>
</dbReference>
<evidence type="ECO:0000259" key="2">
    <source>
        <dbReference type="Pfam" id="PF02894"/>
    </source>
</evidence>
<organism evidence="3 4">
    <name type="scientific">Thalassobaculum litoreum DSM 18839</name>
    <dbReference type="NCBI Taxonomy" id="1123362"/>
    <lineage>
        <taxon>Bacteria</taxon>
        <taxon>Pseudomonadati</taxon>
        <taxon>Pseudomonadota</taxon>
        <taxon>Alphaproteobacteria</taxon>
        <taxon>Rhodospirillales</taxon>
        <taxon>Thalassobaculaceae</taxon>
        <taxon>Thalassobaculum</taxon>
    </lineage>
</organism>
<gene>
    <name evidence="3" type="ORF">SAMN05660686_01996</name>
</gene>
<dbReference type="Pfam" id="PF01408">
    <property type="entry name" value="GFO_IDH_MocA"/>
    <property type="match status" value="1"/>
</dbReference>
<dbReference type="EMBL" id="FNBW01000005">
    <property type="protein sequence ID" value="SDF66924.1"/>
    <property type="molecule type" value="Genomic_DNA"/>
</dbReference>
<dbReference type="PANTHER" id="PTHR43377:SF8">
    <property type="entry name" value="BLR3664 PROTEIN"/>
    <property type="match status" value="1"/>
</dbReference>
<feature type="domain" description="Gfo/Idh/MocA-like oxidoreductase C-terminal" evidence="2">
    <location>
        <begin position="133"/>
        <end position="345"/>
    </location>
</feature>
<dbReference type="SUPFAM" id="SSF51735">
    <property type="entry name" value="NAD(P)-binding Rossmann-fold domains"/>
    <property type="match status" value="1"/>
</dbReference>
<keyword evidence="4" id="KW-1185">Reference proteome</keyword>
<dbReference type="SUPFAM" id="SSF55347">
    <property type="entry name" value="Glyceraldehyde-3-phosphate dehydrogenase-like, C-terminal domain"/>
    <property type="match status" value="1"/>
</dbReference>
<dbReference type="InterPro" id="IPR004104">
    <property type="entry name" value="Gfo/Idh/MocA-like_OxRdtase_C"/>
</dbReference>
<dbReference type="Proteomes" id="UP000198615">
    <property type="component" value="Unassembled WGS sequence"/>
</dbReference>
<feature type="domain" description="Gfo/Idh/MocA-like oxidoreductase N-terminal" evidence="1">
    <location>
        <begin position="4"/>
        <end position="121"/>
    </location>
</feature>
<evidence type="ECO:0000313" key="3">
    <source>
        <dbReference type="EMBL" id="SDF66924.1"/>
    </source>
</evidence>
<dbReference type="PANTHER" id="PTHR43377">
    <property type="entry name" value="BILIVERDIN REDUCTASE A"/>
    <property type="match status" value="1"/>
</dbReference>
<dbReference type="AlphaFoldDB" id="A0A8G2BIP2"/>
<dbReference type="Gene3D" id="3.40.50.720">
    <property type="entry name" value="NAD(P)-binding Rossmann-like Domain"/>
    <property type="match status" value="1"/>
</dbReference>
<dbReference type="InterPro" id="IPR036291">
    <property type="entry name" value="NAD(P)-bd_dom_sf"/>
</dbReference>
<proteinExistence type="predicted"/>
<dbReference type="RefSeq" id="WP_093150000.1">
    <property type="nucleotide sequence ID" value="NZ_FNBW01000005.1"/>
</dbReference>
<dbReference type="OrthoDB" id="9792935at2"/>
<comment type="caution">
    <text evidence="3">The sequence shown here is derived from an EMBL/GenBank/DDBJ whole genome shotgun (WGS) entry which is preliminary data.</text>
</comment>
<evidence type="ECO:0000259" key="1">
    <source>
        <dbReference type="Pfam" id="PF01408"/>
    </source>
</evidence>
<dbReference type="InterPro" id="IPR051450">
    <property type="entry name" value="Gfo/Idh/MocA_Oxidoreductases"/>
</dbReference>